<dbReference type="Pfam" id="PF03473">
    <property type="entry name" value="MOSC"/>
    <property type="match status" value="1"/>
</dbReference>
<evidence type="ECO:0000313" key="3">
    <source>
        <dbReference type="Proteomes" id="UP001595798"/>
    </source>
</evidence>
<evidence type="ECO:0000259" key="1">
    <source>
        <dbReference type="PROSITE" id="PS51340"/>
    </source>
</evidence>
<dbReference type="Gene3D" id="2.40.33.20">
    <property type="entry name" value="PK beta-barrel domain-like"/>
    <property type="match status" value="1"/>
</dbReference>
<accession>A0ABV8QBK4</accession>
<dbReference type="PANTHER" id="PTHR30212">
    <property type="entry name" value="PROTEIN YIIM"/>
    <property type="match status" value="1"/>
</dbReference>
<dbReference type="SUPFAM" id="SSF50800">
    <property type="entry name" value="PK beta-barrel domain-like"/>
    <property type="match status" value="1"/>
</dbReference>
<dbReference type="EMBL" id="JBHSDI010000001">
    <property type="protein sequence ID" value="MFC4257716.1"/>
    <property type="molecule type" value="Genomic_DNA"/>
</dbReference>
<comment type="caution">
    <text evidence="2">The sequence shown here is derived from an EMBL/GenBank/DDBJ whole genome shotgun (WGS) entry which is preliminary data.</text>
</comment>
<protein>
    <submittedName>
        <fullName evidence="2">MOSC domain-containing protein</fullName>
    </submittedName>
</protein>
<organism evidence="2 3">
    <name type="scientific">Marinobacter lacisalsi</name>
    <dbReference type="NCBI Taxonomy" id="475979"/>
    <lineage>
        <taxon>Bacteria</taxon>
        <taxon>Pseudomonadati</taxon>
        <taxon>Pseudomonadota</taxon>
        <taxon>Gammaproteobacteria</taxon>
        <taxon>Pseudomonadales</taxon>
        <taxon>Marinobacteraceae</taxon>
        <taxon>Marinobacter</taxon>
    </lineage>
</organism>
<proteinExistence type="predicted"/>
<dbReference type="InterPro" id="IPR011037">
    <property type="entry name" value="Pyrv_Knase-like_insert_dom_sf"/>
</dbReference>
<dbReference type="InterPro" id="IPR005163">
    <property type="entry name" value="Tri_helical_YiiM-like"/>
</dbReference>
<dbReference type="PANTHER" id="PTHR30212:SF2">
    <property type="entry name" value="PROTEIN YIIM"/>
    <property type="match status" value="1"/>
</dbReference>
<dbReference type="InterPro" id="IPR052353">
    <property type="entry name" value="Benzoxazolinone_Detox_Enz"/>
</dbReference>
<dbReference type="Proteomes" id="UP001595798">
    <property type="component" value="Unassembled WGS sequence"/>
</dbReference>
<reference evidence="3" key="1">
    <citation type="journal article" date="2019" name="Int. J. Syst. Evol. Microbiol.">
        <title>The Global Catalogue of Microorganisms (GCM) 10K type strain sequencing project: providing services to taxonomists for standard genome sequencing and annotation.</title>
        <authorList>
            <consortium name="The Broad Institute Genomics Platform"/>
            <consortium name="The Broad Institute Genome Sequencing Center for Infectious Disease"/>
            <person name="Wu L."/>
            <person name="Ma J."/>
        </authorList>
    </citation>
    <scope>NUCLEOTIDE SEQUENCE [LARGE SCALE GENOMIC DNA]</scope>
    <source>
        <strain evidence="3">CECT 7297</strain>
    </source>
</reference>
<dbReference type="RefSeq" id="WP_379884966.1">
    <property type="nucleotide sequence ID" value="NZ_JBHSDI010000001.1"/>
</dbReference>
<sequence length="229" mass="25630">MCLKLPVNRLLIGGVAPLGPQAVPSGIRKFPVASAELGLTGFTGDEQGDLKRHGGIEKAVHQYCLDHYVFWRKELGDLDVLSQPGAFGENLAVAGMNEDDVCVGDHWGLGNAVVQVSQARQPCWKLNTRFGVPDIARRLQHSGRTGWYYRVLDPGRISEGDQLRLLHRPNPLWPVSRLVTVLYTRTQDWQALEAMSVLEGLSDSWRRLAARRLETGQIENWSNRLGERK</sequence>
<gene>
    <name evidence="2" type="ORF">ACFOZ5_01585</name>
</gene>
<feature type="domain" description="MOSC" evidence="1">
    <location>
        <begin position="29"/>
        <end position="166"/>
    </location>
</feature>
<keyword evidence="3" id="KW-1185">Reference proteome</keyword>
<name>A0ABV8QBK4_9GAMM</name>
<dbReference type="Pfam" id="PF03475">
    <property type="entry name" value="YiiM_3-alpha"/>
    <property type="match status" value="1"/>
</dbReference>
<dbReference type="InterPro" id="IPR005302">
    <property type="entry name" value="MoCF_Sase_C"/>
</dbReference>
<dbReference type="PROSITE" id="PS51340">
    <property type="entry name" value="MOSC"/>
    <property type="match status" value="1"/>
</dbReference>
<evidence type="ECO:0000313" key="2">
    <source>
        <dbReference type="EMBL" id="MFC4257716.1"/>
    </source>
</evidence>